<keyword evidence="1" id="KW-0677">Repeat</keyword>
<evidence type="ECO:0000256" key="1">
    <source>
        <dbReference type="ARBA" id="ARBA00022737"/>
    </source>
</evidence>
<evidence type="ECO:0000313" key="4">
    <source>
        <dbReference type="Proteomes" id="UP001530377"/>
    </source>
</evidence>
<dbReference type="PANTHER" id="PTHR24153">
    <property type="entry name" value="ESPIN"/>
    <property type="match status" value="1"/>
</dbReference>
<dbReference type="EMBL" id="JALLPB020000205">
    <property type="protein sequence ID" value="KAL3815310.1"/>
    <property type="molecule type" value="Genomic_DNA"/>
</dbReference>
<evidence type="ECO:0000313" key="3">
    <source>
        <dbReference type="EMBL" id="KAL3815310.1"/>
    </source>
</evidence>
<keyword evidence="2" id="KW-0040">ANK repeat</keyword>
<dbReference type="InterPro" id="IPR002110">
    <property type="entry name" value="Ankyrin_rpt"/>
</dbReference>
<sequence length="210" mass="23631">MTFAYRITPLNIDDAEYLWFLLRTIESQNWERFWTAIHSDPNAFQLIALKVSISAELNGMTILHACARFNPPVQIAKVIIDLFPESTRLVDCLNRTALHIAVGMRANLSTIQLLVDAYPMACAVLDTDGKIPLHLACDSACELFKGDEGCERDPPSYDVVSLLVRAWPSVVDREDNFGTSALEYAILSEAPFKVIRFLQTVTAEKKKKLR</sequence>
<gene>
    <name evidence="3" type="ORF">ACHAXA_006812</name>
</gene>
<name>A0ABD3RUW5_9STRA</name>
<dbReference type="PANTHER" id="PTHR24153:SF8">
    <property type="entry name" value="FORKED, ISOFORM F"/>
    <property type="match status" value="1"/>
</dbReference>
<dbReference type="Pfam" id="PF12796">
    <property type="entry name" value="Ank_2"/>
    <property type="match status" value="1"/>
</dbReference>
<dbReference type="Gene3D" id="1.25.40.20">
    <property type="entry name" value="Ankyrin repeat-containing domain"/>
    <property type="match status" value="1"/>
</dbReference>
<evidence type="ECO:0000256" key="2">
    <source>
        <dbReference type="ARBA" id="ARBA00023043"/>
    </source>
</evidence>
<reference evidence="3 4" key="1">
    <citation type="submission" date="2024-10" db="EMBL/GenBank/DDBJ databases">
        <title>Updated reference genomes for cyclostephanoid diatoms.</title>
        <authorList>
            <person name="Roberts W.R."/>
            <person name="Alverson A.J."/>
        </authorList>
    </citation>
    <scope>NUCLEOTIDE SEQUENCE [LARGE SCALE GENOMIC DNA]</scope>
    <source>
        <strain evidence="3 4">AJA228-03</strain>
    </source>
</reference>
<dbReference type="SUPFAM" id="SSF48403">
    <property type="entry name" value="Ankyrin repeat"/>
    <property type="match status" value="1"/>
</dbReference>
<proteinExistence type="predicted"/>
<organism evidence="3 4">
    <name type="scientific">Cyclostephanos tholiformis</name>
    <dbReference type="NCBI Taxonomy" id="382380"/>
    <lineage>
        <taxon>Eukaryota</taxon>
        <taxon>Sar</taxon>
        <taxon>Stramenopiles</taxon>
        <taxon>Ochrophyta</taxon>
        <taxon>Bacillariophyta</taxon>
        <taxon>Coscinodiscophyceae</taxon>
        <taxon>Thalassiosirophycidae</taxon>
        <taxon>Stephanodiscales</taxon>
        <taxon>Stephanodiscaceae</taxon>
        <taxon>Cyclostephanos</taxon>
    </lineage>
</organism>
<accession>A0ABD3RUW5</accession>
<comment type="caution">
    <text evidence="3">The sequence shown here is derived from an EMBL/GenBank/DDBJ whole genome shotgun (WGS) entry which is preliminary data.</text>
</comment>
<dbReference type="InterPro" id="IPR036770">
    <property type="entry name" value="Ankyrin_rpt-contain_sf"/>
</dbReference>
<dbReference type="AlphaFoldDB" id="A0ABD3RUW5"/>
<dbReference type="InterPro" id="IPR052420">
    <property type="entry name" value="Espin/Espin-like"/>
</dbReference>
<dbReference type="Proteomes" id="UP001530377">
    <property type="component" value="Unassembled WGS sequence"/>
</dbReference>
<keyword evidence="4" id="KW-1185">Reference proteome</keyword>
<protein>
    <submittedName>
        <fullName evidence="3">Uncharacterized protein</fullName>
    </submittedName>
</protein>